<evidence type="ECO:0000313" key="1">
    <source>
        <dbReference type="EMBL" id="AGH57602.1"/>
    </source>
</evidence>
<dbReference type="KEGG" id="vg:15010815"/>
<dbReference type="EMBL" id="JF974296">
    <property type="protein sequence ID" value="AGH57602.1"/>
    <property type="molecule type" value="Genomic_DNA"/>
</dbReference>
<sequence length="109" mass="12485">MEIRLVKDHKGHPALFIGEQMQDIIDTAQVRSEMMLQDEIDAARKHMDSSPEATGFCLFCEEPLEADVRFCDKDCAEDAERFGTYDGGYIPVSTSERIKRGQRPNYLIR</sequence>
<gene>
    <name evidence="1" type="ORF">PYDG_00073</name>
</gene>
<dbReference type="OrthoDB" id="34599at10239"/>
<accession>M4SMK5</accession>
<proteinExistence type="predicted"/>
<evidence type="ECO:0000313" key="2">
    <source>
        <dbReference type="Proteomes" id="UP000204048"/>
    </source>
</evidence>
<dbReference type="Proteomes" id="UP000204048">
    <property type="component" value="Segment"/>
</dbReference>
<organism evidence="1 2">
    <name type="scientific">Pseudoalteromonas phage pYD6-A</name>
    <dbReference type="NCBI Taxonomy" id="754052"/>
    <lineage>
        <taxon>Viruses</taxon>
        <taxon>Duplodnaviria</taxon>
        <taxon>Heunggongvirae</taxon>
        <taxon>Uroviricota</taxon>
        <taxon>Caudoviricetes</taxon>
        <taxon>Schitoviridae</taxon>
        <taxon>Fuhrmanvirinae</taxon>
        <taxon>Matsuvirus</taxon>
        <taxon>Matsuvirus pYD6A</taxon>
    </lineage>
</organism>
<protein>
    <submittedName>
        <fullName evidence="1">Uncharacterized protein</fullName>
    </submittedName>
</protein>
<dbReference type="RefSeq" id="YP_007674280.1">
    <property type="nucleotide sequence ID" value="NC_020849.1"/>
</dbReference>
<keyword evidence="2" id="KW-1185">Reference proteome</keyword>
<reference evidence="1 2" key="1">
    <citation type="submission" date="2010-11" db="EMBL/GenBank/DDBJ databases">
        <title>The Genome Sequence of Pseudoalteromonas phage pYD6-A.</title>
        <authorList>
            <consortium name="The Broad Institute Genome Sequencing Platform"/>
            <person name="Henn M.R."/>
            <person name="Wolf A."/>
            <person name="Jost G."/>
            <person name="Levin J."/>
            <person name="Malboeuf C."/>
            <person name="Casali M."/>
            <person name="Russ C."/>
            <person name="Lennon N."/>
            <person name="Chapman S.B."/>
            <person name="Erlich R."/>
            <person name="Young S.K."/>
            <person name="Yandava C."/>
            <person name="Zeng Q."/>
            <person name="Alvarado L."/>
            <person name="Anderson S."/>
            <person name="Berlin A."/>
            <person name="Chen Z."/>
            <person name="Freedman E."/>
            <person name="Gellesch M."/>
            <person name="Goldberg J."/>
            <person name="Green L."/>
            <person name="Griggs A."/>
            <person name="Gujja S."/>
            <person name="Heilman E.R."/>
            <person name="Heiman D."/>
            <person name="Hollinger A."/>
            <person name="Howarth C."/>
            <person name="Larson L."/>
            <person name="Mehta T."/>
            <person name="Pearson M."/>
            <person name="Roberts A."/>
            <person name="Ryan E."/>
            <person name="Saif S."/>
            <person name="Shea T."/>
            <person name="Shenoy N."/>
            <person name="Sisk P."/>
            <person name="Stolte C."/>
            <person name="Sykes S."/>
            <person name="White J."/>
            <person name="Haas B."/>
            <person name="Nusbaum C."/>
            <person name="Birren B."/>
        </authorList>
    </citation>
    <scope>NUCLEOTIDE SEQUENCE [LARGE SCALE GENOMIC DNA]</scope>
    <source>
        <strain evidence="2">pYD6-A</strain>
    </source>
</reference>
<name>M4SMK5_9CAUD</name>
<dbReference type="GeneID" id="15010815"/>